<evidence type="ECO:0008006" key="3">
    <source>
        <dbReference type="Google" id="ProtNLM"/>
    </source>
</evidence>
<evidence type="ECO:0000313" key="2">
    <source>
        <dbReference type="Proteomes" id="UP001500968"/>
    </source>
</evidence>
<comment type="caution">
    <text evidence="1">The sequence shown here is derived from an EMBL/GenBank/DDBJ whole genome shotgun (WGS) entry which is preliminary data.</text>
</comment>
<dbReference type="PROSITE" id="PS51257">
    <property type="entry name" value="PROKAR_LIPOPROTEIN"/>
    <property type="match status" value="1"/>
</dbReference>
<keyword evidence="2" id="KW-1185">Reference proteome</keyword>
<proteinExistence type="predicted"/>
<dbReference type="EMBL" id="BAABCR010000008">
    <property type="protein sequence ID" value="GAA4026248.1"/>
    <property type="molecule type" value="Genomic_DNA"/>
</dbReference>
<protein>
    <recommendedName>
        <fullName evidence="3">Lipoprotein</fullName>
    </recommendedName>
</protein>
<dbReference type="Proteomes" id="UP001500968">
    <property type="component" value="Unassembled WGS sequence"/>
</dbReference>
<evidence type="ECO:0000313" key="1">
    <source>
        <dbReference type="EMBL" id="GAA4026248.1"/>
    </source>
</evidence>
<gene>
    <name evidence="1" type="ORF">GCM10022386_07020</name>
</gene>
<name>A0ABP7THF0_9FLAO</name>
<dbReference type="RefSeq" id="WP_324691787.1">
    <property type="nucleotide sequence ID" value="NZ_BAABCR010000008.1"/>
</dbReference>
<sequence length="275" mass="31869">MIRKIVLGLTALFVLSCQNKGNELPPKPPKNACGCTLTDEEMITKLPITAKRDSIVVCKVGTISVPGSNLGTMNWLEYLQSEYNGGEGEIYDCVINQPFKSLYPSRILKYKDKKLVLDYRFPMDVYDAYNKAWVDLEIPMYRQTIYAKNNRIYYSTVVVKFDIPQQKKAAFAAADEAYQQESQRPNHYMISGVVKKLFTAALNGDKVSKTRFENFTKDFEAYYKEHDDSYKIYQQYRKLYDDYNQYLAQGGKVTYYDLSVFPYFKNLTDNGKSYL</sequence>
<accession>A0ABP7THF0</accession>
<organism evidence="1 2">
    <name type="scientific">Flavobacterium cheonhonense</name>
    <dbReference type="NCBI Taxonomy" id="706185"/>
    <lineage>
        <taxon>Bacteria</taxon>
        <taxon>Pseudomonadati</taxon>
        <taxon>Bacteroidota</taxon>
        <taxon>Flavobacteriia</taxon>
        <taxon>Flavobacteriales</taxon>
        <taxon>Flavobacteriaceae</taxon>
        <taxon>Flavobacterium</taxon>
    </lineage>
</organism>
<reference evidence="2" key="1">
    <citation type="journal article" date="2019" name="Int. J. Syst. Evol. Microbiol.">
        <title>The Global Catalogue of Microorganisms (GCM) 10K type strain sequencing project: providing services to taxonomists for standard genome sequencing and annotation.</title>
        <authorList>
            <consortium name="The Broad Institute Genomics Platform"/>
            <consortium name="The Broad Institute Genome Sequencing Center for Infectious Disease"/>
            <person name="Wu L."/>
            <person name="Ma J."/>
        </authorList>
    </citation>
    <scope>NUCLEOTIDE SEQUENCE [LARGE SCALE GENOMIC DNA]</scope>
    <source>
        <strain evidence="2">JCM 17064</strain>
    </source>
</reference>